<keyword evidence="12" id="KW-0520">NAD</keyword>
<evidence type="ECO:0000256" key="9">
    <source>
        <dbReference type="ARBA" id="ARBA00023002"/>
    </source>
</evidence>
<dbReference type="GO" id="GO:0003954">
    <property type="term" value="F:NADH dehydrogenase activity"/>
    <property type="evidence" value="ECO:0007669"/>
    <property type="project" value="TreeGrafter"/>
</dbReference>
<dbReference type="eggNOG" id="COG3383">
    <property type="taxonomic scope" value="Bacteria"/>
</dbReference>
<organism evidence="19">
    <name type="scientific">Vecturithrix granuli</name>
    <dbReference type="NCBI Taxonomy" id="1499967"/>
    <lineage>
        <taxon>Bacteria</taxon>
        <taxon>Candidatus Moduliflexota</taxon>
        <taxon>Candidatus Vecturitrichia</taxon>
        <taxon>Candidatus Vecturitrichales</taxon>
        <taxon>Candidatus Vecturitrichaceae</taxon>
        <taxon>Candidatus Vecturithrix</taxon>
    </lineage>
</organism>
<proteinExistence type="inferred from homology"/>
<evidence type="ECO:0000256" key="6">
    <source>
        <dbReference type="ARBA" id="ARBA00022723"/>
    </source>
</evidence>
<keyword evidence="8" id="KW-1278">Translocase</keyword>
<evidence type="ECO:0000313" key="20">
    <source>
        <dbReference type="Proteomes" id="UP000030661"/>
    </source>
</evidence>
<evidence type="ECO:0000256" key="7">
    <source>
        <dbReference type="ARBA" id="ARBA00022737"/>
    </source>
</evidence>
<dbReference type="InterPro" id="IPR019574">
    <property type="entry name" value="NADH_UbQ_OxRdtase_Gsu_4Fe4S-bd"/>
</dbReference>
<keyword evidence="11" id="KW-0411">Iron-sulfur</keyword>
<dbReference type="Pfam" id="PF04879">
    <property type="entry name" value="Molybdop_Fe4S4"/>
    <property type="match status" value="1"/>
</dbReference>
<dbReference type="InterPro" id="IPR036010">
    <property type="entry name" value="2Fe-2S_ferredoxin-like_sf"/>
</dbReference>
<dbReference type="SUPFAM" id="SSF54862">
    <property type="entry name" value="4Fe-4S ferredoxins"/>
    <property type="match status" value="1"/>
</dbReference>
<keyword evidence="13" id="KW-0472">Membrane</keyword>
<dbReference type="GO" id="GO:0042773">
    <property type="term" value="P:ATP synthesis coupled electron transport"/>
    <property type="evidence" value="ECO:0007669"/>
    <property type="project" value="InterPro"/>
</dbReference>
<name>A0A081BYI5_VECG1</name>
<dbReference type="InterPro" id="IPR054351">
    <property type="entry name" value="NADH_UbQ_OxRdtase_ferredoxin"/>
</dbReference>
<keyword evidence="10" id="KW-0408">Iron</keyword>
<dbReference type="Gene3D" id="2.20.25.90">
    <property type="entry name" value="ADC-like domains"/>
    <property type="match status" value="1"/>
</dbReference>
<dbReference type="Gene3D" id="3.10.20.740">
    <property type="match status" value="1"/>
</dbReference>
<dbReference type="Pfam" id="PF10588">
    <property type="entry name" value="NADH-G_4Fe-4S_3"/>
    <property type="match status" value="1"/>
</dbReference>
<dbReference type="InterPro" id="IPR006963">
    <property type="entry name" value="Mopterin_OxRdtase_4Fe-4S_dom"/>
</dbReference>
<dbReference type="Pfam" id="PF22117">
    <property type="entry name" value="Fer4_Nqo3"/>
    <property type="match status" value="1"/>
</dbReference>
<evidence type="ECO:0000256" key="10">
    <source>
        <dbReference type="ARBA" id="ARBA00023004"/>
    </source>
</evidence>
<dbReference type="InterPro" id="IPR017896">
    <property type="entry name" value="4Fe4S_Fe-S-bd"/>
</dbReference>
<dbReference type="FunFam" id="2.20.25.90:FF:000001">
    <property type="entry name" value="Formate dehydrogenase subunit alpha"/>
    <property type="match status" value="1"/>
</dbReference>
<dbReference type="PROSITE" id="PS00198">
    <property type="entry name" value="4FE4S_FER_1"/>
    <property type="match status" value="1"/>
</dbReference>
<dbReference type="EMBL" id="DF820466">
    <property type="protein sequence ID" value="GAK57390.1"/>
    <property type="molecule type" value="Genomic_DNA"/>
</dbReference>
<keyword evidence="4" id="KW-0004">4Fe-4S</keyword>
<dbReference type="GO" id="GO:0051539">
    <property type="term" value="F:4 iron, 4 sulfur cluster binding"/>
    <property type="evidence" value="ECO:0007669"/>
    <property type="project" value="UniProtKB-KW"/>
</dbReference>
<dbReference type="Pfam" id="PF00384">
    <property type="entry name" value="Molybdopterin"/>
    <property type="match status" value="1"/>
</dbReference>
<evidence type="ECO:0000256" key="4">
    <source>
        <dbReference type="ARBA" id="ARBA00022485"/>
    </source>
</evidence>
<dbReference type="InterPro" id="IPR050123">
    <property type="entry name" value="Prok_molybdopt-oxidoreductase"/>
</dbReference>
<accession>A0A081BYI5</accession>
<dbReference type="CDD" id="cd00207">
    <property type="entry name" value="fer2"/>
    <property type="match status" value="1"/>
</dbReference>
<feature type="domain" description="4Fe-4S His(Cys)3-ligated-type" evidence="18">
    <location>
        <begin position="90"/>
        <end position="129"/>
    </location>
</feature>
<evidence type="ECO:0000256" key="11">
    <source>
        <dbReference type="ARBA" id="ARBA00023014"/>
    </source>
</evidence>
<evidence type="ECO:0000313" key="19">
    <source>
        <dbReference type="EMBL" id="GAK57390.1"/>
    </source>
</evidence>
<keyword evidence="20" id="KW-1185">Reference proteome</keyword>
<dbReference type="AlphaFoldDB" id="A0A081BYI5"/>
<feature type="domain" description="4Fe-4S ferredoxin-type" evidence="16">
    <location>
        <begin position="193"/>
        <end position="222"/>
    </location>
</feature>
<dbReference type="PANTHER" id="PTHR43105:SF14">
    <property type="entry name" value="FORMATE DEHYDROGENASE H"/>
    <property type="match status" value="1"/>
</dbReference>
<dbReference type="SUPFAM" id="SSF53706">
    <property type="entry name" value="Formate dehydrogenase/DMSO reductase, domains 1-3"/>
    <property type="match status" value="1"/>
</dbReference>
<feature type="domain" description="4Fe-4S ferredoxin-type" evidence="16">
    <location>
        <begin position="150"/>
        <end position="183"/>
    </location>
</feature>
<dbReference type="Gene3D" id="3.40.50.740">
    <property type="match status" value="1"/>
</dbReference>
<dbReference type="FunFam" id="3.30.70.20:FF:000035">
    <property type="entry name" value="Iron hydrogenase 1"/>
    <property type="match status" value="1"/>
</dbReference>
<evidence type="ECO:0000256" key="5">
    <source>
        <dbReference type="ARBA" id="ARBA00022714"/>
    </source>
</evidence>
<evidence type="ECO:0000256" key="8">
    <source>
        <dbReference type="ARBA" id="ARBA00022967"/>
    </source>
</evidence>
<sequence>MYDNLQCQKSMATIHISINGKAIEAKPGMTILEAANEANIHIPTLCYHPSLPPDGACRVCLVQVKGSPTLQTSCTFPVSEGMEVFTDVPEVKLARRTVVELLLADHPLDCMTCESAGACELQDLAYEMNIERSPFPPSAEPRPVDPDPNPMIRWDMNKCVLCRRCVRACHHITGADILTVSERGFPATISTAFGETLEASACEFCGQCVEFCPVNAISEKLPRHKAREWEIKKVRTTCAYCGCGCNLELHVKDNEVVKVRTYFGAEANEGATCVKGRFGYQYLNHPDRLTTPLIRKNGELVESTWDEALDFVATQFGQIKEKHGADALAVLTSARCTNEENYVVQKFARAVLGTNNVDHCARL</sequence>
<evidence type="ECO:0000259" key="17">
    <source>
        <dbReference type="PROSITE" id="PS51669"/>
    </source>
</evidence>
<evidence type="ECO:0000256" key="2">
    <source>
        <dbReference type="ARBA" id="ARBA00004370"/>
    </source>
</evidence>
<dbReference type="PANTHER" id="PTHR43105">
    <property type="entry name" value="RESPIRATORY NITRATE REDUCTASE"/>
    <property type="match status" value="1"/>
</dbReference>
<dbReference type="PROSITE" id="PS51085">
    <property type="entry name" value="2FE2S_FER_2"/>
    <property type="match status" value="1"/>
</dbReference>
<evidence type="ECO:0000256" key="14">
    <source>
        <dbReference type="ARBA" id="ARBA00034078"/>
    </source>
</evidence>
<evidence type="ECO:0000259" key="16">
    <source>
        <dbReference type="PROSITE" id="PS51379"/>
    </source>
</evidence>
<dbReference type="SMART" id="SM00929">
    <property type="entry name" value="NADH-G_4Fe-4S_3"/>
    <property type="match status" value="1"/>
</dbReference>
<dbReference type="GO" id="GO:0008137">
    <property type="term" value="F:NADH dehydrogenase (ubiquinone) activity"/>
    <property type="evidence" value="ECO:0007669"/>
    <property type="project" value="InterPro"/>
</dbReference>
<dbReference type="Proteomes" id="UP000030661">
    <property type="component" value="Unassembled WGS sequence"/>
</dbReference>
<dbReference type="FunFam" id="3.10.20.740:FF:000004">
    <property type="entry name" value="NADH-quinone oxidoreductase"/>
    <property type="match status" value="1"/>
</dbReference>
<comment type="cofactor">
    <cofactor evidence="14">
        <name>[2Fe-2S] cluster</name>
        <dbReference type="ChEBI" id="CHEBI:190135"/>
    </cofactor>
</comment>
<keyword evidence="6" id="KW-0479">Metal-binding</keyword>
<evidence type="ECO:0000259" key="18">
    <source>
        <dbReference type="PROSITE" id="PS51839"/>
    </source>
</evidence>
<evidence type="ECO:0000256" key="12">
    <source>
        <dbReference type="ARBA" id="ARBA00023027"/>
    </source>
</evidence>
<dbReference type="Gene3D" id="3.30.70.20">
    <property type="match status" value="1"/>
</dbReference>
<keyword evidence="5" id="KW-0001">2Fe-2S</keyword>
<dbReference type="GO" id="GO:0051537">
    <property type="term" value="F:2 iron, 2 sulfur cluster binding"/>
    <property type="evidence" value="ECO:0007669"/>
    <property type="project" value="UniProtKB-KW"/>
</dbReference>
<evidence type="ECO:0000256" key="13">
    <source>
        <dbReference type="ARBA" id="ARBA00023136"/>
    </source>
</evidence>
<evidence type="ECO:0000256" key="1">
    <source>
        <dbReference type="ARBA" id="ARBA00001966"/>
    </source>
</evidence>
<evidence type="ECO:0000259" key="15">
    <source>
        <dbReference type="PROSITE" id="PS51085"/>
    </source>
</evidence>
<keyword evidence="9" id="KW-0560">Oxidoreductase</keyword>
<feature type="domain" description="2Fe-2S ferredoxin-type" evidence="15">
    <location>
        <begin position="12"/>
        <end position="90"/>
    </location>
</feature>
<dbReference type="PROSITE" id="PS51669">
    <property type="entry name" value="4FE4S_MOW_BIS_MGD"/>
    <property type="match status" value="1"/>
</dbReference>
<dbReference type="InterPro" id="IPR001041">
    <property type="entry name" value="2Fe-2S_ferredoxin-type"/>
</dbReference>
<evidence type="ECO:0000256" key="3">
    <source>
        <dbReference type="ARBA" id="ARBA00005404"/>
    </source>
</evidence>
<dbReference type="InterPro" id="IPR006656">
    <property type="entry name" value="Mopterin_OxRdtase"/>
</dbReference>
<dbReference type="PROSITE" id="PS51379">
    <property type="entry name" value="4FE4S_FER_2"/>
    <property type="match status" value="2"/>
</dbReference>
<comment type="similarity">
    <text evidence="3">Belongs to the complex I 75 kDa subunit family.</text>
</comment>
<comment type="cofactor">
    <cofactor evidence="1">
        <name>[4Fe-4S] cluster</name>
        <dbReference type="ChEBI" id="CHEBI:49883"/>
    </cofactor>
</comment>
<reference evidence="19" key="1">
    <citation type="journal article" date="2015" name="PeerJ">
        <title>First genomic representation of candidate bacterial phylum KSB3 points to enhanced environmental sensing as a trigger of wastewater bulking.</title>
        <authorList>
            <person name="Sekiguchi Y."/>
            <person name="Ohashi A."/>
            <person name="Parks D.H."/>
            <person name="Yamauchi T."/>
            <person name="Tyson G.W."/>
            <person name="Hugenholtz P."/>
        </authorList>
    </citation>
    <scope>NUCLEOTIDE SEQUENCE [LARGE SCALE GENOMIC DNA]</scope>
</reference>
<dbReference type="GO" id="GO:0046872">
    <property type="term" value="F:metal ion binding"/>
    <property type="evidence" value="ECO:0007669"/>
    <property type="project" value="UniProtKB-KW"/>
</dbReference>
<protein>
    <submittedName>
        <fullName evidence="19">NADH dehydrogenase I chain G</fullName>
    </submittedName>
</protein>
<keyword evidence="7" id="KW-0677">Repeat</keyword>
<dbReference type="STRING" id="1499967.U27_04357"/>
<dbReference type="PROSITE" id="PS51839">
    <property type="entry name" value="4FE4S_HC3"/>
    <property type="match status" value="1"/>
</dbReference>
<feature type="domain" description="4Fe-4S Mo/W bis-MGD-type" evidence="17">
    <location>
        <begin position="231"/>
        <end position="287"/>
    </location>
</feature>
<dbReference type="SUPFAM" id="SSF54292">
    <property type="entry name" value="2Fe-2S ferredoxin-like"/>
    <property type="match status" value="1"/>
</dbReference>
<dbReference type="SMART" id="SM00926">
    <property type="entry name" value="Molybdop_Fe4S4"/>
    <property type="match status" value="1"/>
</dbReference>
<dbReference type="GO" id="GO:0016020">
    <property type="term" value="C:membrane"/>
    <property type="evidence" value="ECO:0007669"/>
    <property type="project" value="UniProtKB-SubCell"/>
</dbReference>
<dbReference type="PROSITE" id="PS00641">
    <property type="entry name" value="COMPLEX1_75K_1"/>
    <property type="match status" value="1"/>
</dbReference>
<dbReference type="InterPro" id="IPR017900">
    <property type="entry name" value="4Fe4S_Fe_S_CS"/>
</dbReference>
<dbReference type="Pfam" id="PF13510">
    <property type="entry name" value="Fer2_4"/>
    <property type="match status" value="1"/>
</dbReference>
<comment type="subcellular location">
    <subcellularLocation>
        <location evidence="2">Membrane</location>
    </subcellularLocation>
</comment>
<gene>
    <name evidence="19" type="ORF">U27_04357</name>
</gene>
<dbReference type="InterPro" id="IPR000283">
    <property type="entry name" value="NADH_UbQ_OxRdtase_75kDa_su_CS"/>
</dbReference>
<dbReference type="HOGENOM" id="CLU_000422_11_0_0"/>